<proteinExistence type="predicted"/>
<feature type="domain" description="GED" evidence="2">
    <location>
        <begin position="47"/>
        <end position="148"/>
    </location>
</feature>
<dbReference type="EMBL" id="ML732260">
    <property type="protein sequence ID" value="KAB8071898.1"/>
    <property type="molecule type" value="Genomic_DNA"/>
</dbReference>
<evidence type="ECO:0000259" key="2">
    <source>
        <dbReference type="PROSITE" id="PS51388"/>
    </source>
</evidence>
<organism evidence="3 4">
    <name type="scientific">Aspergillus leporis</name>
    <dbReference type="NCBI Taxonomy" id="41062"/>
    <lineage>
        <taxon>Eukaryota</taxon>
        <taxon>Fungi</taxon>
        <taxon>Dikarya</taxon>
        <taxon>Ascomycota</taxon>
        <taxon>Pezizomycotina</taxon>
        <taxon>Eurotiomycetes</taxon>
        <taxon>Eurotiomycetidae</taxon>
        <taxon>Eurotiales</taxon>
        <taxon>Aspergillaceae</taxon>
        <taxon>Aspergillus</taxon>
        <taxon>Aspergillus subgen. Circumdati</taxon>
    </lineage>
</organism>
<sequence length="148" mass="16717">MNVHSREERIALSLAEDVIIGCKHSGVTRLKKLVDYQRMGSDMEQMVRELHDILKSYYAVALDRFVDNVCMQAASFFLMTGEETPMSFFSSSFVSSLTDEQLEEIAGEDTGLRRKRTAEEGDPGAGDGKENSDLGFNLYPRERHSKEL</sequence>
<reference evidence="3 4" key="1">
    <citation type="submission" date="2019-04" db="EMBL/GenBank/DDBJ databases">
        <title>Friends and foes A comparative genomics study of 23 Aspergillus species from section Flavi.</title>
        <authorList>
            <consortium name="DOE Joint Genome Institute"/>
            <person name="Kjaerbolling I."/>
            <person name="Vesth T."/>
            <person name="Frisvad J.C."/>
            <person name="Nybo J.L."/>
            <person name="Theobald S."/>
            <person name="Kildgaard S."/>
            <person name="Isbrandt T."/>
            <person name="Kuo A."/>
            <person name="Sato A."/>
            <person name="Lyhne E.K."/>
            <person name="Kogle M.E."/>
            <person name="Wiebenga A."/>
            <person name="Kun R.S."/>
            <person name="Lubbers R.J."/>
            <person name="Makela M.R."/>
            <person name="Barry K."/>
            <person name="Chovatia M."/>
            <person name="Clum A."/>
            <person name="Daum C."/>
            <person name="Haridas S."/>
            <person name="He G."/>
            <person name="LaButti K."/>
            <person name="Lipzen A."/>
            <person name="Mondo S."/>
            <person name="Riley R."/>
            <person name="Salamov A."/>
            <person name="Simmons B.A."/>
            <person name="Magnuson J.K."/>
            <person name="Henrissat B."/>
            <person name="Mortensen U.H."/>
            <person name="Larsen T.O."/>
            <person name="Devries R.P."/>
            <person name="Grigoriev I.V."/>
            <person name="Machida M."/>
            <person name="Baker S.E."/>
            <person name="Andersen M.R."/>
        </authorList>
    </citation>
    <scope>NUCLEOTIDE SEQUENCE [LARGE SCALE GENOMIC DNA]</scope>
    <source>
        <strain evidence="3 4">CBS 151.66</strain>
    </source>
</reference>
<dbReference type="OrthoDB" id="415706at2759"/>
<dbReference type="Proteomes" id="UP000326565">
    <property type="component" value="Unassembled WGS sequence"/>
</dbReference>
<dbReference type="AlphaFoldDB" id="A0A5N5WTJ0"/>
<name>A0A5N5WTJ0_9EURO</name>
<evidence type="ECO:0000313" key="3">
    <source>
        <dbReference type="EMBL" id="KAB8071898.1"/>
    </source>
</evidence>
<protein>
    <recommendedName>
        <fullName evidence="2">GED domain-containing protein</fullName>
    </recommendedName>
</protein>
<gene>
    <name evidence="3" type="ORF">BDV29DRAFT_11082</name>
</gene>
<dbReference type="PROSITE" id="PS51388">
    <property type="entry name" value="GED"/>
    <property type="match status" value="1"/>
</dbReference>
<evidence type="ECO:0000313" key="4">
    <source>
        <dbReference type="Proteomes" id="UP000326565"/>
    </source>
</evidence>
<evidence type="ECO:0000256" key="1">
    <source>
        <dbReference type="SAM" id="MobiDB-lite"/>
    </source>
</evidence>
<keyword evidence="4" id="KW-1185">Reference proteome</keyword>
<accession>A0A5N5WTJ0</accession>
<dbReference type="InterPro" id="IPR020850">
    <property type="entry name" value="GED_dom"/>
</dbReference>
<feature type="region of interest" description="Disordered" evidence="1">
    <location>
        <begin position="105"/>
        <end position="148"/>
    </location>
</feature>